<keyword evidence="4" id="KW-1133">Transmembrane helix</keyword>
<gene>
    <name evidence="5" type="ORF">FUAX_34170</name>
</gene>
<proteinExistence type="predicted"/>
<dbReference type="RefSeq" id="WP_338392509.1">
    <property type="nucleotide sequence ID" value="NZ_AP025314.1"/>
</dbReference>
<dbReference type="Pfam" id="PF07719">
    <property type="entry name" value="TPR_2"/>
    <property type="match status" value="1"/>
</dbReference>
<dbReference type="InterPro" id="IPR050498">
    <property type="entry name" value="Ycf3"/>
</dbReference>
<evidence type="ECO:0000256" key="2">
    <source>
        <dbReference type="ARBA" id="ARBA00022803"/>
    </source>
</evidence>
<dbReference type="PANTHER" id="PTHR44858">
    <property type="entry name" value="TETRATRICOPEPTIDE REPEAT PROTEIN 6"/>
    <property type="match status" value="1"/>
</dbReference>
<reference evidence="5 6" key="1">
    <citation type="submission" date="2021-12" db="EMBL/GenBank/DDBJ databases">
        <title>Genome sequencing of bacteria with rrn-lacking chromosome and rrn-plasmid.</title>
        <authorList>
            <person name="Anda M."/>
            <person name="Iwasaki W."/>
        </authorList>
    </citation>
    <scope>NUCLEOTIDE SEQUENCE [LARGE SCALE GENOMIC DNA]</scope>
    <source>
        <strain evidence="5 6">DSM 100852</strain>
    </source>
</reference>
<name>A0AAU9CNJ5_9BACT</name>
<evidence type="ECO:0000313" key="5">
    <source>
        <dbReference type="EMBL" id="BDD10985.1"/>
    </source>
</evidence>
<dbReference type="SMART" id="SM00028">
    <property type="entry name" value="TPR"/>
    <property type="match status" value="4"/>
</dbReference>
<evidence type="ECO:0000256" key="1">
    <source>
        <dbReference type="ARBA" id="ARBA00022737"/>
    </source>
</evidence>
<keyword evidence="1" id="KW-0677">Repeat</keyword>
<dbReference type="Gene3D" id="1.25.40.10">
    <property type="entry name" value="Tetratricopeptide repeat domain"/>
    <property type="match status" value="1"/>
</dbReference>
<dbReference type="InterPro" id="IPR011990">
    <property type="entry name" value="TPR-like_helical_dom_sf"/>
</dbReference>
<evidence type="ECO:0008006" key="7">
    <source>
        <dbReference type="Google" id="ProtNLM"/>
    </source>
</evidence>
<keyword evidence="2 3" id="KW-0802">TPR repeat</keyword>
<protein>
    <recommendedName>
        <fullName evidence="7">Tetratricopeptide repeat protein</fullName>
    </recommendedName>
</protein>
<dbReference type="PANTHER" id="PTHR44858:SF1">
    <property type="entry name" value="UDP-N-ACETYLGLUCOSAMINE--PEPTIDE N-ACETYLGLUCOSAMINYLTRANSFERASE SPINDLY-RELATED"/>
    <property type="match status" value="1"/>
</dbReference>
<feature type="repeat" description="TPR" evidence="3">
    <location>
        <begin position="339"/>
        <end position="372"/>
    </location>
</feature>
<evidence type="ECO:0000256" key="3">
    <source>
        <dbReference type="PROSITE-ProRule" id="PRU00339"/>
    </source>
</evidence>
<feature type="repeat" description="TPR" evidence="3">
    <location>
        <begin position="305"/>
        <end position="338"/>
    </location>
</feature>
<feature type="repeat" description="TPR" evidence="3">
    <location>
        <begin position="271"/>
        <end position="304"/>
    </location>
</feature>
<dbReference type="InterPro" id="IPR019734">
    <property type="entry name" value="TPR_rpt"/>
</dbReference>
<dbReference type="CDD" id="cd05709">
    <property type="entry name" value="S2P-M50"/>
    <property type="match status" value="1"/>
</dbReference>
<dbReference type="Proteomes" id="UP001348817">
    <property type="component" value="Chromosome"/>
</dbReference>
<dbReference type="InterPro" id="IPR013105">
    <property type="entry name" value="TPR_2"/>
</dbReference>
<keyword evidence="6" id="KW-1185">Reference proteome</keyword>
<dbReference type="KEGG" id="fax:FUAX_34170"/>
<keyword evidence="4" id="KW-0812">Transmembrane</keyword>
<accession>A0AAU9CNJ5</accession>
<sequence>MEGLFYIIIGLVIFSPIVVVIHELGHAVFALALQKGGVKIFLGSFNDENEVFRFRLGRLIVFLSKKFLYIGSGSVSLENYKGFSINRHILFALGGPLANVLSAVAGGILWFYADSPYNYLLLAFVFVSARTAFNNLMPDLETKSFFSDTGMSLIPDGQQIKMYRAMKKMPNPFLDAWYDYENEEFESAAEKFRLVCEKIPKELFPINFLYASYSKLGEWEKASEFLERFDKEDGLGSDERLCLCYSLMAQERYSDSLAHYQKVLKDDPRNVMAWNNKGYALLCIHEYEMALKHLDRALRLSPKFPYAMNNRGQAKLMLGDLEGGRQDVEESMKLDPENGFAYRNLGIYYFLKEDYAQALEHFRKCEEKDPEADLLKDYIEKTEAKLAEV</sequence>
<dbReference type="EMBL" id="AP025314">
    <property type="protein sequence ID" value="BDD10985.1"/>
    <property type="molecule type" value="Genomic_DNA"/>
</dbReference>
<organism evidence="5 6">
    <name type="scientific">Fulvitalea axinellae</name>
    <dbReference type="NCBI Taxonomy" id="1182444"/>
    <lineage>
        <taxon>Bacteria</taxon>
        <taxon>Pseudomonadati</taxon>
        <taxon>Bacteroidota</taxon>
        <taxon>Cytophagia</taxon>
        <taxon>Cytophagales</taxon>
        <taxon>Persicobacteraceae</taxon>
        <taxon>Fulvitalea</taxon>
    </lineage>
</organism>
<keyword evidence="4" id="KW-0472">Membrane</keyword>
<dbReference type="PROSITE" id="PS50005">
    <property type="entry name" value="TPR"/>
    <property type="match status" value="3"/>
</dbReference>
<feature type="transmembrane region" description="Helical" evidence="4">
    <location>
        <begin position="89"/>
        <end position="113"/>
    </location>
</feature>
<evidence type="ECO:0000256" key="4">
    <source>
        <dbReference type="SAM" id="Phobius"/>
    </source>
</evidence>
<dbReference type="Pfam" id="PF13432">
    <property type="entry name" value="TPR_16"/>
    <property type="match status" value="1"/>
</dbReference>
<evidence type="ECO:0000313" key="6">
    <source>
        <dbReference type="Proteomes" id="UP001348817"/>
    </source>
</evidence>
<dbReference type="SUPFAM" id="SSF48452">
    <property type="entry name" value="TPR-like"/>
    <property type="match status" value="2"/>
</dbReference>
<feature type="transmembrane region" description="Helical" evidence="4">
    <location>
        <begin position="6"/>
        <end position="33"/>
    </location>
</feature>
<dbReference type="AlphaFoldDB" id="A0AAU9CNJ5"/>